<accession>A0ABU5T1W0</accession>
<evidence type="ECO:0000259" key="1">
    <source>
        <dbReference type="PROSITE" id="PS50995"/>
    </source>
</evidence>
<reference evidence="2 3" key="1">
    <citation type="submission" date="2023-12" db="EMBL/GenBank/DDBJ databases">
        <title>Sinomonas terricola sp. nov, isolated from litchi orchard soil in Guangdong, PR China.</title>
        <authorList>
            <person name="Jiaxin W."/>
            <person name="Yang Z."/>
            <person name="Honghui Z."/>
        </authorList>
    </citation>
    <scope>NUCLEOTIDE SEQUENCE [LARGE SCALE GENOMIC DNA]</scope>
    <source>
        <strain evidence="2 3">JGH33</strain>
    </source>
</reference>
<dbReference type="PANTHER" id="PTHR33164:SF43">
    <property type="entry name" value="HTH-TYPE TRANSCRIPTIONAL REPRESSOR YETL"/>
    <property type="match status" value="1"/>
</dbReference>
<dbReference type="PROSITE" id="PS50995">
    <property type="entry name" value="HTH_MARR_2"/>
    <property type="match status" value="1"/>
</dbReference>
<dbReference type="Pfam" id="PF12802">
    <property type="entry name" value="MarR_2"/>
    <property type="match status" value="1"/>
</dbReference>
<dbReference type="SMART" id="SM00347">
    <property type="entry name" value="HTH_MARR"/>
    <property type="match status" value="1"/>
</dbReference>
<dbReference type="EMBL" id="JAYGGQ010000001">
    <property type="protein sequence ID" value="MEA5453575.1"/>
    <property type="molecule type" value="Genomic_DNA"/>
</dbReference>
<organism evidence="2 3">
    <name type="scientific">Sinomonas terricola</name>
    <dbReference type="NCBI Taxonomy" id="3110330"/>
    <lineage>
        <taxon>Bacteria</taxon>
        <taxon>Bacillati</taxon>
        <taxon>Actinomycetota</taxon>
        <taxon>Actinomycetes</taxon>
        <taxon>Micrococcales</taxon>
        <taxon>Micrococcaceae</taxon>
        <taxon>Sinomonas</taxon>
    </lineage>
</organism>
<dbReference type="InterPro" id="IPR000835">
    <property type="entry name" value="HTH_MarR-typ"/>
</dbReference>
<dbReference type="Gene3D" id="1.10.10.10">
    <property type="entry name" value="Winged helix-like DNA-binding domain superfamily/Winged helix DNA-binding domain"/>
    <property type="match status" value="1"/>
</dbReference>
<evidence type="ECO:0000313" key="3">
    <source>
        <dbReference type="Proteomes" id="UP001304769"/>
    </source>
</evidence>
<keyword evidence="3" id="KW-1185">Reference proteome</keyword>
<dbReference type="Proteomes" id="UP001304769">
    <property type="component" value="Unassembled WGS sequence"/>
</dbReference>
<proteinExistence type="predicted"/>
<evidence type="ECO:0000313" key="2">
    <source>
        <dbReference type="EMBL" id="MEA5453575.1"/>
    </source>
</evidence>
<protein>
    <submittedName>
        <fullName evidence="2">MarR family transcriptional regulator</fullName>
    </submittedName>
</protein>
<dbReference type="CDD" id="cd00090">
    <property type="entry name" value="HTH_ARSR"/>
    <property type="match status" value="1"/>
</dbReference>
<gene>
    <name evidence="2" type="ORF">SPF06_02460</name>
</gene>
<dbReference type="PANTHER" id="PTHR33164">
    <property type="entry name" value="TRANSCRIPTIONAL REGULATOR, MARR FAMILY"/>
    <property type="match status" value="1"/>
</dbReference>
<dbReference type="InterPro" id="IPR036388">
    <property type="entry name" value="WH-like_DNA-bd_sf"/>
</dbReference>
<name>A0ABU5T1W0_9MICC</name>
<feature type="domain" description="HTH marR-type" evidence="1">
    <location>
        <begin position="3"/>
        <end position="137"/>
    </location>
</feature>
<dbReference type="RefSeq" id="WP_323277328.1">
    <property type="nucleotide sequence ID" value="NZ_JAYGGQ010000001.1"/>
</dbReference>
<comment type="caution">
    <text evidence="2">The sequence shown here is derived from an EMBL/GenBank/DDBJ whole genome shotgun (WGS) entry which is preliminary data.</text>
</comment>
<sequence length="153" mass="16465">MNDQELADLAERYRSTLRLAVFVSRRLDGATGLSTTQTSILNMLAGEGLRMGAIAENLGVRVPSATEQVGRLERAGLIERRADPADARAVVVVRTPAGDAAAADANRRRTARMVAAFSGLDAEELESLRAALPVMDKINERLHTLSNPKENIA</sequence>
<dbReference type="InterPro" id="IPR036390">
    <property type="entry name" value="WH_DNA-bd_sf"/>
</dbReference>
<dbReference type="InterPro" id="IPR011991">
    <property type="entry name" value="ArsR-like_HTH"/>
</dbReference>
<dbReference type="SUPFAM" id="SSF46785">
    <property type="entry name" value="Winged helix' DNA-binding domain"/>
    <property type="match status" value="1"/>
</dbReference>
<dbReference type="InterPro" id="IPR039422">
    <property type="entry name" value="MarR/SlyA-like"/>
</dbReference>